<dbReference type="PANTHER" id="PTHR38730">
    <property type="entry name" value="SLL7028 PROTEIN"/>
    <property type="match status" value="1"/>
</dbReference>
<dbReference type="EMBL" id="JAAFYZ010000204">
    <property type="protein sequence ID" value="MBS2552704.1"/>
    <property type="molecule type" value="Genomic_DNA"/>
</dbReference>
<reference evidence="3 4" key="1">
    <citation type="submission" date="2020-02" db="EMBL/GenBank/DDBJ databases">
        <title>Acidophilic actinobacteria isolated from forest soil.</title>
        <authorList>
            <person name="Golinska P."/>
        </authorList>
    </citation>
    <scope>NUCLEOTIDE SEQUENCE [LARGE SCALE GENOMIC DNA]</scope>
    <source>
        <strain evidence="3 4">NL8</strain>
    </source>
</reference>
<dbReference type="Pfam" id="PF13203">
    <property type="entry name" value="DUF2201_N"/>
    <property type="match status" value="1"/>
</dbReference>
<organism evidence="3 4">
    <name type="scientific">Catenulispora pinistramenti</name>
    <dbReference type="NCBI Taxonomy" id="2705254"/>
    <lineage>
        <taxon>Bacteria</taxon>
        <taxon>Bacillati</taxon>
        <taxon>Actinomycetota</taxon>
        <taxon>Actinomycetes</taxon>
        <taxon>Catenulisporales</taxon>
        <taxon>Catenulisporaceae</taxon>
        <taxon>Catenulispora</taxon>
    </lineage>
</organism>
<dbReference type="Proteomes" id="UP000730482">
    <property type="component" value="Unassembled WGS sequence"/>
</dbReference>
<dbReference type="PANTHER" id="PTHR38730:SF1">
    <property type="entry name" value="SLL7028 PROTEIN"/>
    <property type="match status" value="1"/>
</dbReference>
<evidence type="ECO:0000256" key="1">
    <source>
        <dbReference type="SAM" id="MobiDB-lite"/>
    </source>
</evidence>
<feature type="domain" description="Putative metallopeptidase" evidence="2">
    <location>
        <begin position="226"/>
        <end position="472"/>
    </location>
</feature>
<protein>
    <recommendedName>
        <fullName evidence="2">Putative metallopeptidase domain-containing protein</fullName>
    </recommendedName>
</protein>
<keyword evidence="4" id="KW-1185">Reference proteome</keyword>
<sequence length="610" mass="66217">MGKPSKKIPDPARPDFEAGLALLSAHPAFAELSVGSVCRVPNCQYAPRRGYCVVDSNGTVHVSISQRATPERWAWAVAHAQLHLGFGHVPADTAAERPQPDDVEIAARCAVVNRFLDALRVGAPLPPEMVDTSGSDEETLIDRWRNLGVPPAFADPELVGTAGPDPDQVLVAHSEWTPDGKPPDWRAVFARSLSRSVTAAVDVAGGADRPDAAGPGSGSRQKKRWELALSWFVASYPLLGGIASGLSIVSDVEVAQAHGIWIAAVDAAAGEIYVNPLASLTEPQWRFVLAHEMLHAALRHGDRVGGRDRFLWNVAADYVINGWLLEMAVGEMPDGCLYDPELAGMSAEEVYDRIARDLRRARKLRTLRGAGIGDVLHEPLPGVHDKSGAADLDDFYRRALLTGLAYHRDSDRGFLPGGLTQAIKALEHPPPKWDVRLARWFDEYLPRAEPARSYARPSRRQSSTPDIPRPGRYLPAELVPRVTFGVLLDTSASMDVRQLGKVLGAVASFATARDVPAVRVVYCDVTPKDAGYLPVEEIGDRLRVWGRGGTVLQPGIRLLEKAADFPDDAPILIITDGQCDVLTVRRPHAYLVPAGLSLPFKPHGPVFGFR</sequence>
<proteinExistence type="predicted"/>
<evidence type="ECO:0000313" key="4">
    <source>
        <dbReference type="Proteomes" id="UP000730482"/>
    </source>
</evidence>
<evidence type="ECO:0000259" key="2">
    <source>
        <dbReference type="Pfam" id="PF13203"/>
    </source>
</evidence>
<name>A0ABS5L3I4_9ACTN</name>
<evidence type="ECO:0000313" key="3">
    <source>
        <dbReference type="EMBL" id="MBS2552704.1"/>
    </source>
</evidence>
<accession>A0ABS5L3I4</accession>
<comment type="caution">
    <text evidence="3">The sequence shown here is derived from an EMBL/GenBank/DDBJ whole genome shotgun (WGS) entry which is preliminary data.</text>
</comment>
<feature type="region of interest" description="Disordered" evidence="1">
    <location>
        <begin position="452"/>
        <end position="472"/>
    </location>
</feature>
<gene>
    <name evidence="3" type="ORF">KGQ19_38195</name>
</gene>
<dbReference type="InterPro" id="IPR025154">
    <property type="entry name" value="Put_metallopeptidase_dom"/>
</dbReference>
<dbReference type="RefSeq" id="WP_212018549.1">
    <property type="nucleotide sequence ID" value="NZ_JAAFYZ010000204.1"/>
</dbReference>